<feature type="transmembrane region" description="Helical" evidence="9">
    <location>
        <begin position="229"/>
        <end position="249"/>
    </location>
</feature>
<comment type="cofactor">
    <cofactor evidence="9">
        <name>Mg(2+)</name>
        <dbReference type="ChEBI" id="CHEBI:18420"/>
    </cofactor>
</comment>
<dbReference type="PANTHER" id="PTHR31998">
    <property type="entry name" value="K(+)-INSENSITIVE PYROPHOSPHATE-ENERGIZED PROTON PUMP"/>
    <property type="match status" value="1"/>
</dbReference>
<proteinExistence type="inferred from homology"/>
<keyword evidence="2 9" id="KW-0813">Transport</keyword>
<keyword evidence="10" id="KW-0378">Hydrolase</keyword>
<dbReference type="NCBIfam" id="NF001960">
    <property type="entry name" value="PRK00733.3-5"/>
    <property type="match status" value="1"/>
</dbReference>
<evidence type="ECO:0000256" key="5">
    <source>
        <dbReference type="ARBA" id="ARBA00022967"/>
    </source>
</evidence>
<name>A0ABW3FC96_9HYPH</name>
<accession>A0ABW3FC96</accession>
<comment type="caution">
    <text evidence="9">Lacks conserved residue(s) required for the propagation of feature annotation.</text>
</comment>
<feature type="transmembrane region" description="Helical" evidence="9">
    <location>
        <begin position="357"/>
        <end position="382"/>
    </location>
</feature>
<comment type="catalytic activity">
    <reaction evidence="9">
        <text>Na(+)(in) + diphosphate + H2O = Na(+)(out) + 2 phosphate + H(+)</text>
        <dbReference type="Rhea" id="RHEA:57884"/>
        <dbReference type="ChEBI" id="CHEBI:15377"/>
        <dbReference type="ChEBI" id="CHEBI:15378"/>
        <dbReference type="ChEBI" id="CHEBI:29101"/>
        <dbReference type="ChEBI" id="CHEBI:33019"/>
        <dbReference type="ChEBI" id="CHEBI:43474"/>
        <dbReference type="EC" id="7.2.3.1"/>
    </reaction>
</comment>
<feature type="transmembrane region" description="Helical" evidence="9">
    <location>
        <begin position="644"/>
        <end position="662"/>
    </location>
</feature>
<keyword evidence="3 9" id="KW-0812">Transmembrane</keyword>
<feature type="transmembrane region" description="Helical" evidence="9">
    <location>
        <begin position="582"/>
        <end position="604"/>
    </location>
</feature>
<comment type="caution">
    <text evidence="10">The sequence shown here is derived from an EMBL/GenBank/DDBJ whole genome shotgun (WGS) entry which is preliminary data.</text>
</comment>
<evidence type="ECO:0000256" key="2">
    <source>
        <dbReference type="ARBA" id="ARBA00022448"/>
    </source>
</evidence>
<keyword evidence="5 9" id="KW-1278">Translocase</keyword>
<gene>
    <name evidence="9" type="primary">hppA</name>
    <name evidence="10" type="ORF">ACFQ14_06565</name>
</gene>
<evidence type="ECO:0000256" key="1">
    <source>
        <dbReference type="ARBA" id="ARBA00004127"/>
    </source>
</evidence>
<keyword evidence="6 9" id="KW-1133">Transmembrane helix</keyword>
<dbReference type="InterPro" id="IPR004131">
    <property type="entry name" value="PPase-energised_H-pump"/>
</dbReference>
<dbReference type="Proteomes" id="UP001597101">
    <property type="component" value="Unassembled WGS sequence"/>
</dbReference>
<feature type="transmembrane region" description="Helical" evidence="9">
    <location>
        <begin position="288"/>
        <end position="310"/>
    </location>
</feature>
<reference evidence="11" key="1">
    <citation type="journal article" date="2019" name="Int. J. Syst. Evol. Microbiol.">
        <title>The Global Catalogue of Microorganisms (GCM) 10K type strain sequencing project: providing services to taxonomists for standard genome sequencing and annotation.</title>
        <authorList>
            <consortium name="The Broad Institute Genomics Platform"/>
            <consortium name="The Broad Institute Genome Sequencing Center for Infectious Disease"/>
            <person name="Wu L."/>
            <person name="Ma J."/>
        </authorList>
    </citation>
    <scope>NUCLEOTIDE SEQUENCE [LARGE SCALE GENOMIC DNA]</scope>
    <source>
        <strain evidence="11">CCUG 60023</strain>
    </source>
</reference>
<keyword evidence="4 9" id="KW-0460">Magnesium</keyword>
<keyword evidence="7 9" id="KW-0406">Ion transport</keyword>
<dbReference type="GO" id="GO:0004427">
    <property type="term" value="F:inorganic diphosphate phosphatase activity"/>
    <property type="evidence" value="ECO:0007669"/>
    <property type="project" value="UniProtKB-EC"/>
</dbReference>
<keyword evidence="9" id="KW-0915">Sodium</keyword>
<comment type="activity regulation">
    <text evidence="9">Requires K(+) for maximal activity.</text>
</comment>
<comment type="similarity">
    <text evidence="9">Belongs to the H(+)-translocating pyrophosphatase (TC 3.A.10) family. K(+)-stimulated subfamily.</text>
</comment>
<evidence type="ECO:0000256" key="8">
    <source>
        <dbReference type="ARBA" id="ARBA00023136"/>
    </source>
</evidence>
<feature type="transmembrane region" description="Helical" evidence="9">
    <location>
        <begin position="490"/>
        <end position="519"/>
    </location>
</feature>
<keyword evidence="9" id="KW-0739">Sodium transport</keyword>
<feature type="transmembrane region" description="Helical" evidence="9">
    <location>
        <begin position="77"/>
        <end position="98"/>
    </location>
</feature>
<protein>
    <recommendedName>
        <fullName evidence="9">Putative K(+)-stimulated pyrophosphate-energized sodium pump</fullName>
        <ecNumber evidence="9">7.2.3.1</ecNumber>
    </recommendedName>
    <alternativeName>
        <fullName evidence="9">Membrane-bound sodium-translocating pyrophosphatase</fullName>
    </alternativeName>
    <alternativeName>
        <fullName evidence="9">Pyrophosphate-energized inorganic pyrophosphatase</fullName>
        <shortName evidence="9">Na(+)-PPase</shortName>
    </alternativeName>
</protein>
<keyword evidence="9" id="KW-1003">Cell membrane</keyword>
<evidence type="ECO:0000313" key="10">
    <source>
        <dbReference type="EMBL" id="MFD0916066.1"/>
    </source>
</evidence>
<keyword evidence="11" id="KW-1185">Reference proteome</keyword>
<keyword evidence="8 9" id="KW-0472">Membrane</keyword>
<evidence type="ECO:0000256" key="4">
    <source>
        <dbReference type="ARBA" id="ARBA00022842"/>
    </source>
</evidence>
<evidence type="ECO:0000256" key="9">
    <source>
        <dbReference type="HAMAP-Rule" id="MF_01129"/>
    </source>
</evidence>
<dbReference type="Pfam" id="PF03030">
    <property type="entry name" value="H_PPase"/>
    <property type="match status" value="1"/>
</dbReference>
<feature type="site" description="Determinant of potassium dependence" evidence="9">
    <location>
        <position position="447"/>
    </location>
</feature>
<evidence type="ECO:0000256" key="7">
    <source>
        <dbReference type="ARBA" id="ARBA00023065"/>
    </source>
</evidence>
<comment type="function">
    <text evidence="9">Sodium pump that utilizes the energy of pyrophosphate hydrolysis as the driving force for Na(+) movement across the membrane.</text>
</comment>
<feature type="transmembrane region" description="Helical" evidence="9">
    <location>
        <begin position="388"/>
        <end position="409"/>
    </location>
</feature>
<comment type="subcellular location">
    <subcellularLocation>
        <location evidence="9">Cell membrane</location>
        <topology evidence="9">Multi-pass membrane protein</topology>
    </subcellularLocation>
    <subcellularLocation>
        <location evidence="1">Endomembrane system</location>
        <topology evidence="1">Multi-pass membrane protein</topology>
    </subcellularLocation>
</comment>
<feature type="transmembrane region" description="Helical" evidence="9">
    <location>
        <begin position="452"/>
        <end position="470"/>
    </location>
</feature>
<feature type="transmembrane region" description="Helical" evidence="9">
    <location>
        <begin position="255"/>
        <end position="276"/>
    </location>
</feature>
<keyword evidence="9" id="KW-0630">Potassium</keyword>
<feature type="transmembrane region" description="Helical" evidence="9">
    <location>
        <begin position="119"/>
        <end position="145"/>
    </location>
</feature>
<evidence type="ECO:0000256" key="3">
    <source>
        <dbReference type="ARBA" id="ARBA00022692"/>
    </source>
</evidence>
<dbReference type="NCBIfam" id="TIGR01104">
    <property type="entry name" value="V_PPase"/>
    <property type="match status" value="1"/>
</dbReference>
<evidence type="ECO:0000313" key="11">
    <source>
        <dbReference type="Proteomes" id="UP001597101"/>
    </source>
</evidence>
<dbReference type="NCBIfam" id="NF001961">
    <property type="entry name" value="PRK00733.3-6"/>
    <property type="match status" value="1"/>
</dbReference>
<feature type="transmembrane region" description="Helical" evidence="9">
    <location>
        <begin position="316"/>
        <end position="337"/>
    </location>
</feature>
<comment type="subunit">
    <text evidence="9">Homodimer.</text>
</comment>
<feature type="transmembrane region" description="Helical" evidence="9">
    <location>
        <begin position="53"/>
        <end position="71"/>
    </location>
</feature>
<organism evidence="10 11">
    <name type="scientific">Pseudahrensia aquimaris</name>
    <dbReference type="NCBI Taxonomy" id="744461"/>
    <lineage>
        <taxon>Bacteria</taxon>
        <taxon>Pseudomonadati</taxon>
        <taxon>Pseudomonadota</taxon>
        <taxon>Alphaproteobacteria</taxon>
        <taxon>Hyphomicrobiales</taxon>
        <taxon>Ahrensiaceae</taxon>
        <taxon>Pseudahrensia</taxon>
    </lineage>
</organism>
<dbReference type="PIRSF" id="PIRSF001265">
    <property type="entry name" value="H+-PPase"/>
    <property type="match status" value="1"/>
</dbReference>
<dbReference type="RefSeq" id="WP_377211901.1">
    <property type="nucleotide sequence ID" value="NZ_JBHTJV010000003.1"/>
</dbReference>
<dbReference type="HAMAP" id="MF_01129">
    <property type="entry name" value="PPase_energized_pump"/>
    <property type="match status" value="1"/>
</dbReference>
<sequence>MLDILPPFMGVIGLIIAFVLYRMVMQYDEGTEAIKKIGDQIHEGAMVFMKREYSILLIFLAIQIVATFIFLDGNVALAVVVGAASSSIAGWIGMFSATKANVRTATAAQAGGASSALTVAFFGGSIMGLCVASLGLIGLGGLYWFLGTGITGEAQSLEGFGMGASTVALFSRIGGGIFTKAADVGADLVGKIEAGIPEDDPRNPGVIADNVGDNVGDVAGMGSDIFESYCGAMIASIAIASTLAITTMGDKTSLMALPLALSGLGLVASIIMIFVVKARSAAEPASALRTGTLGAPVLFLAAAYVLVSMMGISVNVWWAVVAGAAGGVAIGLITEYYTAGSPVTRIAKSGETGPATVMITGLAVGMESVVLPLLSIAAIVWVSTSLAGLYGVGIAAVGMLATVGITMAIDAYGPVADNAGGIAEMGGMGEDVREITDSLDELGNTTAAIGKGFAIGAAALAALAIIAAFVQTIKKTNPDFSLELSEPLVIVGLFIGGTIPFLVAALTMTAVGDAAFAMINEIRRQFREIPGLMEGTADPDSAKCVDIATTAALKKMMLPGVIAVCAPPAVGLLIGAQALGGMLGGALLGCVLMALMMANAGGAWDNAKKYVEKGNLGGKGTDTHAAVVVGDTVGDPFKDTSGPAMNILINVMAIVSLVIAPLL</sequence>
<feature type="transmembrane region" description="Helical" evidence="9">
    <location>
        <begin position="6"/>
        <end position="24"/>
    </location>
</feature>
<feature type="transmembrane region" description="Helical" evidence="9">
    <location>
        <begin position="556"/>
        <end position="576"/>
    </location>
</feature>
<dbReference type="EC" id="7.2.3.1" evidence="9"/>
<evidence type="ECO:0000256" key="6">
    <source>
        <dbReference type="ARBA" id="ARBA00022989"/>
    </source>
</evidence>
<dbReference type="EMBL" id="JBHTJV010000003">
    <property type="protein sequence ID" value="MFD0916066.1"/>
    <property type="molecule type" value="Genomic_DNA"/>
</dbReference>